<dbReference type="PANTHER" id="PTHR19920:SF0">
    <property type="entry name" value="CYTOSOLIC IRON-SULFUR PROTEIN ASSEMBLY PROTEIN CIAO1-RELATED"/>
    <property type="match status" value="1"/>
</dbReference>
<dbReference type="Proteomes" id="UP000683925">
    <property type="component" value="Unassembled WGS sequence"/>
</dbReference>
<dbReference type="EMBL" id="CAJJDP010000035">
    <property type="protein sequence ID" value="CAD8158109.1"/>
    <property type="molecule type" value="Genomic_DNA"/>
</dbReference>
<organism evidence="2 3">
    <name type="scientific">Paramecium octaurelia</name>
    <dbReference type="NCBI Taxonomy" id="43137"/>
    <lineage>
        <taxon>Eukaryota</taxon>
        <taxon>Sar</taxon>
        <taxon>Alveolata</taxon>
        <taxon>Ciliophora</taxon>
        <taxon>Intramacronucleata</taxon>
        <taxon>Oligohymenophorea</taxon>
        <taxon>Peniculida</taxon>
        <taxon>Parameciidae</taxon>
        <taxon>Paramecium</taxon>
    </lineage>
</organism>
<dbReference type="PANTHER" id="PTHR19920">
    <property type="entry name" value="WD40 PROTEIN CIAO1"/>
    <property type="match status" value="1"/>
</dbReference>
<dbReference type="SMART" id="SM00320">
    <property type="entry name" value="WD40"/>
    <property type="match status" value="4"/>
</dbReference>
<evidence type="ECO:0008006" key="4">
    <source>
        <dbReference type="Google" id="ProtNLM"/>
    </source>
</evidence>
<dbReference type="GO" id="GO:0097361">
    <property type="term" value="C:cytosolic [4Fe-4S] assembly targeting complex"/>
    <property type="evidence" value="ECO:0007669"/>
    <property type="project" value="TreeGrafter"/>
</dbReference>
<reference evidence="2" key="1">
    <citation type="submission" date="2021-01" db="EMBL/GenBank/DDBJ databases">
        <authorList>
            <consortium name="Genoscope - CEA"/>
            <person name="William W."/>
        </authorList>
    </citation>
    <scope>NUCLEOTIDE SEQUENCE</scope>
</reference>
<dbReference type="OrthoDB" id="538223at2759"/>
<protein>
    <recommendedName>
        <fullName evidence="4">WD40-repeat-containing domain</fullName>
    </recommendedName>
</protein>
<name>A0A8S1U3Y5_PAROT</name>
<dbReference type="PROSITE" id="PS50294">
    <property type="entry name" value="WD_REPEATS_REGION"/>
    <property type="match status" value="2"/>
</dbReference>
<proteinExistence type="predicted"/>
<dbReference type="GO" id="GO:0016226">
    <property type="term" value="P:iron-sulfur cluster assembly"/>
    <property type="evidence" value="ECO:0007669"/>
    <property type="project" value="TreeGrafter"/>
</dbReference>
<sequence length="420" mass="48941">MRKIDSIKQEQKSKAEAILVSLQQEVEGSFNRIDAQLDQLFNDERSLINIQPSEVSSDVPKFTSIILPQFKNNDFSQQIISQMTPLIKTNIQTQLKNNEQLNLKPFTYQLIQQNSKKQTESCNAIAVNKDCSILVAGYGRSIKVFEFKQGNLKNVSLLQEHHDYIYTLNFMKRQDQFISGSGDKQIIIWGRNENNTWICQYKLTGHQKYIYCLIINDNEDLIVSGGCDNRIKFWQKQNQWLCAQTIADHNDFVYALSLNESQDKLISCGNDNLILVMEQSEQYKQWIVIQKITVEIGGVRLCFIDNNQFTFQPWQKEHMDIYEMSSSNKQFTKTKDIPVKGGQDCCLFPQQYIKSKCILVNKNGSNVNLIRIKQNAEIIIQQSIQLQTWDTYGYMTDDGQYLITWDTNSKEYQIRKYQEL</sequence>
<feature type="repeat" description="WD" evidence="1">
    <location>
        <begin position="203"/>
        <end position="235"/>
    </location>
</feature>
<keyword evidence="3" id="KW-1185">Reference proteome</keyword>
<accession>A0A8S1U3Y5</accession>
<keyword evidence="1" id="KW-0853">WD repeat</keyword>
<dbReference type="InterPro" id="IPR001680">
    <property type="entry name" value="WD40_rpt"/>
</dbReference>
<dbReference type="Pfam" id="PF00400">
    <property type="entry name" value="WD40"/>
    <property type="match status" value="3"/>
</dbReference>
<dbReference type="PROSITE" id="PS50082">
    <property type="entry name" value="WD_REPEATS_2"/>
    <property type="match status" value="2"/>
</dbReference>
<evidence type="ECO:0000256" key="1">
    <source>
        <dbReference type="PROSITE-ProRule" id="PRU00221"/>
    </source>
</evidence>
<gene>
    <name evidence="2" type="ORF">POCTA_138.1.T0350019</name>
</gene>
<dbReference type="FunFam" id="2.130.10.10:FF:001434">
    <property type="entry name" value="Uncharacterized protein"/>
    <property type="match status" value="1"/>
</dbReference>
<evidence type="ECO:0000313" key="3">
    <source>
        <dbReference type="Proteomes" id="UP000683925"/>
    </source>
</evidence>
<evidence type="ECO:0000313" key="2">
    <source>
        <dbReference type="EMBL" id="CAD8158109.1"/>
    </source>
</evidence>
<dbReference type="AlphaFoldDB" id="A0A8S1U3Y5"/>
<comment type="caution">
    <text evidence="2">The sequence shown here is derived from an EMBL/GenBank/DDBJ whole genome shotgun (WGS) entry which is preliminary data.</text>
</comment>
<feature type="repeat" description="WD" evidence="1">
    <location>
        <begin position="158"/>
        <end position="189"/>
    </location>
</feature>